<organism evidence="2 3">
    <name type="scientific">Vallitalea pronyensis</name>
    <dbReference type="NCBI Taxonomy" id="1348613"/>
    <lineage>
        <taxon>Bacteria</taxon>
        <taxon>Bacillati</taxon>
        <taxon>Bacillota</taxon>
        <taxon>Clostridia</taxon>
        <taxon>Lachnospirales</taxon>
        <taxon>Vallitaleaceae</taxon>
        <taxon>Vallitalea</taxon>
    </lineage>
</organism>
<dbReference type="Pfam" id="PF11193">
    <property type="entry name" value="DUF2812"/>
    <property type="match status" value="1"/>
</dbReference>
<reference evidence="2" key="1">
    <citation type="submission" date="2020-07" db="EMBL/GenBank/DDBJ databases">
        <title>Vallitalea pronyensis genome.</title>
        <authorList>
            <person name="Postec A."/>
        </authorList>
    </citation>
    <scope>NUCLEOTIDE SEQUENCE</scope>
    <source>
        <strain evidence="2">FatNI3</strain>
    </source>
</reference>
<keyword evidence="1" id="KW-0812">Transmembrane</keyword>
<evidence type="ECO:0000256" key="1">
    <source>
        <dbReference type="SAM" id="Phobius"/>
    </source>
</evidence>
<feature type="transmembrane region" description="Helical" evidence="1">
    <location>
        <begin position="139"/>
        <end position="160"/>
    </location>
</feature>
<dbReference type="EMBL" id="CP058649">
    <property type="protein sequence ID" value="QUI20991.1"/>
    <property type="molecule type" value="Genomic_DNA"/>
</dbReference>
<feature type="transmembrane region" description="Helical" evidence="1">
    <location>
        <begin position="111"/>
        <end position="127"/>
    </location>
</feature>
<dbReference type="Proteomes" id="UP000683246">
    <property type="component" value="Chromosome"/>
</dbReference>
<accession>A0A8J8MG87</accession>
<dbReference type="RefSeq" id="WP_212696450.1">
    <property type="nucleotide sequence ID" value="NZ_CP058649.1"/>
</dbReference>
<keyword evidence="3" id="KW-1185">Reference proteome</keyword>
<gene>
    <name evidence="2" type="ORF">HZI73_01175</name>
</gene>
<evidence type="ECO:0000313" key="3">
    <source>
        <dbReference type="Proteomes" id="UP000683246"/>
    </source>
</evidence>
<name>A0A8J8MG87_9FIRM</name>
<protein>
    <submittedName>
        <fullName evidence="2">DUF2812 domain-containing protein</fullName>
    </submittedName>
</protein>
<dbReference type="InterPro" id="IPR021359">
    <property type="entry name" value="DUF2812"/>
</dbReference>
<proteinExistence type="predicted"/>
<sequence length="177" mass="21780">MTKIAFRFFIDYEKEEKWLNEMESKGFHFLRYCFFFYIFERGNPNTYTYGIELLEDMSHHKNYDYLNFLKDTDIEHVASWARWVYLRKRKEYGPLNLFTDLSSKYSHFKRIFTFQVCLLPIMIASFIKLLDLTWHEGDFFYVAVSVLYTIFLIFFTSNTIRTHYKIKHIKENMQIHE</sequence>
<evidence type="ECO:0000313" key="2">
    <source>
        <dbReference type="EMBL" id="QUI20991.1"/>
    </source>
</evidence>
<keyword evidence="1" id="KW-1133">Transmembrane helix</keyword>
<keyword evidence="1" id="KW-0472">Membrane</keyword>
<dbReference type="AlphaFoldDB" id="A0A8J8MG87"/>
<dbReference type="KEGG" id="vpy:HZI73_01175"/>